<dbReference type="InterPro" id="IPR027417">
    <property type="entry name" value="P-loop_NTPase"/>
</dbReference>
<evidence type="ECO:0000256" key="6">
    <source>
        <dbReference type="ARBA" id="ARBA00022840"/>
    </source>
</evidence>
<dbReference type="GO" id="GO:0034040">
    <property type="term" value="F:ATPase-coupled lipid transmembrane transporter activity"/>
    <property type="evidence" value="ECO:0007669"/>
    <property type="project" value="TreeGrafter"/>
</dbReference>
<evidence type="ECO:0000256" key="4">
    <source>
        <dbReference type="ARBA" id="ARBA00022692"/>
    </source>
</evidence>
<name>F8K862_STRPY</name>
<evidence type="ECO:0000259" key="10">
    <source>
        <dbReference type="PROSITE" id="PS50893"/>
    </source>
</evidence>
<evidence type="ECO:0000313" key="12">
    <source>
        <dbReference type="EMBL" id="CBX20787.1"/>
    </source>
</evidence>
<feature type="transmembrane region" description="Helical" evidence="9">
    <location>
        <begin position="163"/>
        <end position="181"/>
    </location>
</feature>
<dbReference type="GO" id="GO:0005524">
    <property type="term" value="F:ATP binding"/>
    <property type="evidence" value="ECO:0007669"/>
    <property type="project" value="UniProtKB-KW"/>
</dbReference>
<dbReference type="InterPro" id="IPR017871">
    <property type="entry name" value="ABC_transporter-like_CS"/>
</dbReference>
<organism evidence="12">
    <name type="scientific">Streptococcus pyogenes</name>
    <dbReference type="NCBI Taxonomy" id="1314"/>
    <lineage>
        <taxon>Bacteria</taxon>
        <taxon>Bacillati</taxon>
        <taxon>Bacillota</taxon>
        <taxon>Bacilli</taxon>
        <taxon>Lactobacillales</taxon>
        <taxon>Streptococcaceae</taxon>
        <taxon>Streptococcus</taxon>
    </lineage>
</organism>
<reference evidence="12" key="1">
    <citation type="journal article" date="2011" name="Antimicrob. Agents Chemother.">
        <title>Two distinct genetic elements are responsible for erm(TR)-mediated erythromycin resistance in tetracycline-susceptible and tetracycline-resistant strains of Streptococcus pyogenes.</title>
        <authorList>
            <person name="Brenciani A."/>
            <person name="Tiberi E."/>
            <person name="Bacciaglia A."/>
            <person name="Petrelli D."/>
            <person name="Varaldo P.E."/>
            <person name="Giovanetti E."/>
        </authorList>
    </citation>
    <scope>NUCLEOTIDE SEQUENCE</scope>
    <source>
        <strain evidence="12">IB21</strain>
    </source>
</reference>
<dbReference type="InterPro" id="IPR003593">
    <property type="entry name" value="AAA+_ATPase"/>
</dbReference>
<feature type="transmembrane region" description="Helical" evidence="9">
    <location>
        <begin position="266"/>
        <end position="290"/>
    </location>
</feature>
<feature type="domain" description="ABC transporter" evidence="10">
    <location>
        <begin position="343"/>
        <end position="577"/>
    </location>
</feature>
<dbReference type="SUPFAM" id="SSF52540">
    <property type="entry name" value="P-loop containing nucleoside triphosphate hydrolases"/>
    <property type="match status" value="1"/>
</dbReference>
<dbReference type="PANTHER" id="PTHR24221">
    <property type="entry name" value="ATP-BINDING CASSETTE SUB-FAMILY B"/>
    <property type="match status" value="1"/>
</dbReference>
<feature type="transmembrane region" description="Helical" evidence="9">
    <location>
        <begin position="61"/>
        <end position="83"/>
    </location>
</feature>
<dbReference type="InterPro" id="IPR039421">
    <property type="entry name" value="Type_1_exporter"/>
</dbReference>
<dbReference type="InterPro" id="IPR003439">
    <property type="entry name" value="ABC_transporter-like_ATP-bd"/>
</dbReference>
<feature type="domain" description="ABC transmembrane type-1" evidence="11">
    <location>
        <begin position="24"/>
        <end position="305"/>
    </location>
</feature>
<keyword evidence="2" id="KW-0813">Transport</keyword>
<evidence type="ECO:0000256" key="5">
    <source>
        <dbReference type="ARBA" id="ARBA00022741"/>
    </source>
</evidence>
<dbReference type="PROSITE" id="PS50893">
    <property type="entry name" value="ABC_TRANSPORTER_2"/>
    <property type="match status" value="1"/>
</dbReference>
<keyword evidence="8 9" id="KW-0472">Membrane</keyword>
<keyword evidence="7 9" id="KW-1133">Transmembrane helix</keyword>
<keyword evidence="5" id="KW-0547">Nucleotide-binding</keyword>
<dbReference type="PROSITE" id="PS50929">
    <property type="entry name" value="ABC_TM1F"/>
    <property type="match status" value="1"/>
</dbReference>
<dbReference type="PANTHER" id="PTHR24221:SF397">
    <property type="entry name" value="ABC TRANSPORTER, ATP-BINDING TRANSMEMBRANE PROTEIN"/>
    <property type="match status" value="1"/>
</dbReference>
<dbReference type="PROSITE" id="PS00211">
    <property type="entry name" value="ABC_TRANSPORTER_1"/>
    <property type="match status" value="1"/>
</dbReference>
<dbReference type="EMBL" id="FR691055">
    <property type="protein sequence ID" value="CBX20787.1"/>
    <property type="molecule type" value="Genomic_DNA"/>
</dbReference>
<feature type="transmembrane region" description="Helical" evidence="9">
    <location>
        <begin position="21"/>
        <end position="41"/>
    </location>
</feature>
<evidence type="ECO:0000256" key="1">
    <source>
        <dbReference type="ARBA" id="ARBA00004651"/>
    </source>
</evidence>
<dbReference type="GO" id="GO:0016887">
    <property type="term" value="F:ATP hydrolysis activity"/>
    <property type="evidence" value="ECO:0007669"/>
    <property type="project" value="InterPro"/>
</dbReference>
<keyword evidence="3" id="KW-1003">Cell membrane</keyword>
<dbReference type="AlphaFoldDB" id="F8K862"/>
<dbReference type="FunFam" id="3.40.50.300:FF:000221">
    <property type="entry name" value="Multidrug ABC transporter ATP-binding protein"/>
    <property type="match status" value="1"/>
</dbReference>
<dbReference type="Pfam" id="PF00664">
    <property type="entry name" value="ABC_membrane"/>
    <property type="match status" value="1"/>
</dbReference>
<accession>F8K862</accession>
<dbReference type="InterPro" id="IPR036640">
    <property type="entry name" value="ABC1_TM_sf"/>
</dbReference>
<evidence type="ECO:0000256" key="2">
    <source>
        <dbReference type="ARBA" id="ARBA00022448"/>
    </source>
</evidence>
<dbReference type="SUPFAM" id="SSF90123">
    <property type="entry name" value="ABC transporter transmembrane region"/>
    <property type="match status" value="1"/>
</dbReference>
<sequence length="588" mass="65758">MKQKSPATILWELAKKEHSKLKTSVFIASIGVIAGIVPYIAASRILVELLKGNEDFKIYSLWLGIGLLSYILKSFLYSMALSVSHKATFSVLKDVRLRMLEKLPKMPLGEIISVPSGNFKQIIVDQVESMEKPLAHLLPEMTSNLLGSLSIFIYLLFLDWRMALLSLVSIPVGMLFMGLVMKNYAVQYEGSVKVNREMNSAIIEYVNGIEVIKTFNQDKRSYAKYKDKVIANARYFYEWMKSCQLPVSLSKNISPTTMITVLPFGWYFYISGSLSAEVFISVIILSLGIAGPLLETINFVDGLAKIGTIANSINLILEGKEQKHSDREVYPWTHAMTMKQYNIDLQNVKFGYEEEKEILHGISLNIKEGTTVAFVGPSGSGKSTLAKLIAGYWDIMEGNINIGGHNLKEIPLKQLYSLTAFVSQDNFLFNESIRENIRMGNLSASDEEVEDIARKSGCHDFIMKMEHGYDTVVGSSGSHVSGGERQRISIARAMLKNAPIVILDEATSYIDPENEVIIKQALSKLIKDKTVIIIAHRLSTITDAEQIFLIENGELVSYGKHDELLEGCELYRNMWNAHIGTKDGGMKC</sequence>
<evidence type="ECO:0000256" key="9">
    <source>
        <dbReference type="SAM" id="Phobius"/>
    </source>
</evidence>
<dbReference type="SMART" id="SM00382">
    <property type="entry name" value="AAA"/>
    <property type="match status" value="1"/>
</dbReference>
<keyword evidence="6" id="KW-0067">ATP-binding</keyword>
<dbReference type="Pfam" id="PF00005">
    <property type="entry name" value="ABC_tran"/>
    <property type="match status" value="1"/>
</dbReference>
<dbReference type="InterPro" id="IPR011527">
    <property type="entry name" value="ABC1_TM_dom"/>
</dbReference>
<evidence type="ECO:0000256" key="3">
    <source>
        <dbReference type="ARBA" id="ARBA00022475"/>
    </source>
</evidence>
<dbReference type="GO" id="GO:0140359">
    <property type="term" value="F:ABC-type transporter activity"/>
    <property type="evidence" value="ECO:0007669"/>
    <property type="project" value="InterPro"/>
</dbReference>
<evidence type="ECO:0000259" key="11">
    <source>
        <dbReference type="PROSITE" id="PS50929"/>
    </source>
</evidence>
<dbReference type="GO" id="GO:0005886">
    <property type="term" value="C:plasma membrane"/>
    <property type="evidence" value="ECO:0007669"/>
    <property type="project" value="UniProtKB-SubCell"/>
</dbReference>
<dbReference type="Gene3D" id="1.20.1560.10">
    <property type="entry name" value="ABC transporter type 1, transmembrane domain"/>
    <property type="match status" value="1"/>
</dbReference>
<protein>
    <submittedName>
        <fullName evidence="12">ABC transporter family protein</fullName>
    </submittedName>
</protein>
<dbReference type="Gene3D" id="3.40.50.300">
    <property type="entry name" value="P-loop containing nucleotide triphosphate hydrolases"/>
    <property type="match status" value="1"/>
</dbReference>
<proteinExistence type="predicted"/>
<keyword evidence="4 9" id="KW-0812">Transmembrane</keyword>
<evidence type="ECO:0000256" key="7">
    <source>
        <dbReference type="ARBA" id="ARBA00022989"/>
    </source>
</evidence>
<evidence type="ECO:0000256" key="8">
    <source>
        <dbReference type="ARBA" id="ARBA00023136"/>
    </source>
</evidence>
<comment type="subcellular location">
    <subcellularLocation>
        <location evidence="1">Cell membrane</location>
        <topology evidence="1">Multi-pass membrane protein</topology>
    </subcellularLocation>
</comment>